<sequence length="33" mass="3872">MSSLQSQCKMGSITHMLYTGLQYIQIKDIEYFN</sequence>
<proteinExistence type="predicted"/>
<reference evidence="1" key="2">
    <citation type="journal article" date="2015" name="Fish Shellfish Immunol.">
        <title>Early steps in the European eel (Anguilla anguilla)-Vibrio vulnificus interaction in the gills: Role of the RtxA13 toxin.</title>
        <authorList>
            <person name="Callol A."/>
            <person name="Pajuelo D."/>
            <person name="Ebbesson L."/>
            <person name="Teles M."/>
            <person name="MacKenzie S."/>
            <person name="Amaro C."/>
        </authorList>
    </citation>
    <scope>NUCLEOTIDE SEQUENCE</scope>
</reference>
<dbReference type="AlphaFoldDB" id="A0A0E9T4C4"/>
<accession>A0A0E9T4C4</accession>
<organism evidence="1">
    <name type="scientific">Anguilla anguilla</name>
    <name type="common">European freshwater eel</name>
    <name type="synonym">Muraena anguilla</name>
    <dbReference type="NCBI Taxonomy" id="7936"/>
    <lineage>
        <taxon>Eukaryota</taxon>
        <taxon>Metazoa</taxon>
        <taxon>Chordata</taxon>
        <taxon>Craniata</taxon>
        <taxon>Vertebrata</taxon>
        <taxon>Euteleostomi</taxon>
        <taxon>Actinopterygii</taxon>
        <taxon>Neopterygii</taxon>
        <taxon>Teleostei</taxon>
        <taxon>Anguilliformes</taxon>
        <taxon>Anguillidae</taxon>
        <taxon>Anguilla</taxon>
    </lineage>
</organism>
<dbReference type="EMBL" id="GBXM01060305">
    <property type="protein sequence ID" value="JAH48272.1"/>
    <property type="molecule type" value="Transcribed_RNA"/>
</dbReference>
<protein>
    <submittedName>
        <fullName evidence="1">Uncharacterized protein</fullName>
    </submittedName>
</protein>
<reference evidence="1" key="1">
    <citation type="submission" date="2014-11" db="EMBL/GenBank/DDBJ databases">
        <authorList>
            <person name="Amaro Gonzalez C."/>
        </authorList>
    </citation>
    <scope>NUCLEOTIDE SEQUENCE</scope>
</reference>
<name>A0A0E9T4C4_ANGAN</name>
<evidence type="ECO:0000313" key="1">
    <source>
        <dbReference type="EMBL" id="JAH48272.1"/>
    </source>
</evidence>